<proteinExistence type="inferred from homology"/>
<dbReference type="PANTHER" id="PTHR36842">
    <property type="entry name" value="PROTEIN TOLB HOMOLOG"/>
    <property type="match status" value="1"/>
</dbReference>
<comment type="caution">
    <text evidence="3">The sequence shown here is derived from an EMBL/GenBank/DDBJ whole genome shotgun (WGS) entry which is preliminary data.</text>
</comment>
<keyword evidence="2" id="KW-0732">Signal</keyword>
<name>A0A846MWT0_9PROT</name>
<dbReference type="PANTHER" id="PTHR36842:SF1">
    <property type="entry name" value="PROTEIN TOLB"/>
    <property type="match status" value="1"/>
</dbReference>
<evidence type="ECO:0000256" key="2">
    <source>
        <dbReference type="SAM" id="SignalP"/>
    </source>
</evidence>
<keyword evidence="4" id="KW-1185">Reference proteome</keyword>
<organism evidence="3 4">
    <name type="scientific">Rhizomicrobium palustre</name>
    <dbReference type="NCBI Taxonomy" id="189966"/>
    <lineage>
        <taxon>Bacteria</taxon>
        <taxon>Pseudomonadati</taxon>
        <taxon>Pseudomonadota</taxon>
        <taxon>Alphaproteobacteria</taxon>
        <taxon>Micropepsales</taxon>
        <taxon>Micropepsaceae</taxon>
        <taxon>Rhizomicrobium</taxon>
    </lineage>
</organism>
<protein>
    <submittedName>
        <fullName evidence="3">Tol biopolymer transport system component</fullName>
    </submittedName>
</protein>
<dbReference type="Gene3D" id="2.60.120.200">
    <property type="match status" value="1"/>
</dbReference>
<gene>
    <name evidence="3" type="ORF">FHS83_001326</name>
</gene>
<reference evidence="3 4" key="1">
    <citation type="submission" date="2020-03" db="EMBL/GenBank/DDBJ databases">
        <title>Genomic Encyclopedia of Type Strains, Phase IV (KMG-IV): sequencing the most valuable type-strain genomes for metagenomic binning, comparative biology and taxonomic classification.</title>
        <authorList>
            <person name="Goeker M."/>
        </authorList>
    </citation>
    <scope>NUCLEOTIDE SEQUENCE [LARGE SCALE GENOMIC DNA]</scope>
    <source>
        <strain evidence="3 4">DSM 19867</strain>
    </source>
</reference>
<dbReference type="EMBL" id="JAASRM010000001">
    <property type="protein sequence ID" value="NIK88008.1"/>
    <property type="molecule type" value="Genomic_DNA"/>
</dbReference>
<accession>A0A846MWT0</accession>
<dbReference type="Gene3D" id="2.120.10.30">
    <property type="entry name" value="TolB, C-terminal domain"/>
    <property type="match status" value="1"/>
</dbReference>
<sequence>MRAMWVFLAGLLMGAPGFAGELGLFDAYNDIGKVSPPGTASYDAAQGSYTLTAAGANVWGKEDAFHFLWKKMSGDFALTAEVVFPPKAYPKEPNPHRKALLMIRQDLSPGSVYADVAPHGVGLTALQYRPEKDGATHDIELNIDFPKTVRLEKRGDVLTMFISEHGEALHQAGASTRLHFTAPFYVGLGLTSHEEAITDKVVFNQVRLEMPEAETGKTTTWSTLNLIKIDPGAPTATIIEHKQGIYESPNVAADKKSVLINEDGKFFRIPLKDPLAGGAREAVLTGEASGCWGEHGYSPDGKWLAVSCKAPGENGPDVHIVPAQGGAARRLTHQPISFFHGWSPDGKTIAFTSIKDGHEDIYTVPVSGGAPTRLTTEALNDGAEFTPDGRYLYFNSNRSGAMQIWRMRPDGSAPEQITKDGFDDWYPHISPDGKWLVMLSYKQGEATASHPMNKQVALRLMSLTDGSIRVLHRLTGGQGTLDSPCWSPDSKLIGFVSYSDIAEGTK</sequence>
<evidence type="ECO:0000256" key="1">
    <source>
        <dbReference type="ARBA" id="ARBA00009820"/>
    </source>
</evidence>
<dbReference type="RefSeq" id="WP_167082085.1">
    <property type="nucleotide sequence ID" value="NZ_BAAADC010000001.1"/>
</dbReference>
<dbReference type="InterPro" id="IPR011659">
    <property type="entry name" value="WD40"/>
</dbReference>
<comment type="similarity">
    <text evidence="1">Belongs to the TolB family.</text>
</comment>
<dbReference type="SUPFAM" id="SSF69304">
    <property type="entry name" value="Tricorn protease N-terminal domain"/>
    <property type="match status" value="1"/>
</dbReference>
<dbReference type="InterPro" id="IPR011042">
    <property type="entry name" value="6-blade_b-propeller_TolB-like"/>
</dbReference>
<feature type="chain" id="PRO_5032747549" evidence="2">
    <location>
        <begin position="20"/>
        <end position="506"/>
    </location>
</feature>
<evidence type="ECO:0000313" key="3">
    <source>
        <dbReference type="EMBL" id="NIK88008.1"/>
    </source>
</evidence>
<dbReference type="Pfam" id="PF07676">
    <property type="entry name" value="PD40"/>
    <property type="match status" value="3"/>
</dbReference>
<dbReference type="Proteomes" id="UP000570514">
    <property type="component" value="Unassembled WGS sequence"/>
</dbReference>
<dbReference type="AlphaFoldDB" id="A0A846MWT0"/>
<feature type="signal peptide" evidence="2">
    <location>
        <begin position="1"/>
        <end position="19"/>
    </location>
</feature>
<evidence type="ECO:0000313" key="4">
    <source>
        <dbReference type="Proteomes" id="UP000570514"/>
    </source>
</evidence>